<dbReference type="Proteomes" id="UP000058012">
    <property type="component" value="Unassembled WGS sequence"/>
</dbReference>
<evidence type="ECO:0000313" key="3">
    <source>
        <dbReference type="Proteomes" id="UP000058012"/>
    </source>
</evidence>
<reference evidence="2 3" key="1">
    <citation type="submission" date="2015-10" db="EMBL/GenBank/DDBJ databases">
        <title>Draft genome sequence of Novosphingobium fuchskuhlense DSM 25065 isolated from a surface water sample of the southwest basin of Lake Grosse Fuchskuhle.</title>
        <authorList>
            <person name="Ruckert C."/>
            <person name="Winkler A."/>
            <person name="Glaeser J."/>
            <person name="Grossart H.-P."/>
            <person name="Kalinowski J."/>
            <person name="Glaeser S."/>
        </authorList>
    </citation>
    <scope>NUCLEOTIDE SEQUENCE [LARGE SCALE GENOMIC DNA]</scope>
    <source>
        <strain evidence="2 3">FNE08-7</strain>
    </source>
</reference>
<name>A0A117UVV9_9SPHN</name>
<evidence type="ECO:0000256" key="1">
    <source>
        <dbReference type="SAM" id="MobiDB-lite"/>
    </source>
</evidence>
<evidence type="ECO:0000313" key="2">
    <source>
        <dbReference type="EMBL" id="KUR71798.1"/>
    </source>
</evidence>
<comment type="caution">
    <text evidence="2">The sequence shown here is derived from an EMBL/GenBank/DDBJ whole genome shotgun (WGS) entry which is preliminary data.</text>
</comment>
<accession>A0A117UVV9</accession>
<dbReference type="EMBL" id="LLZS01000006">
    <property type="protein sequence ID" value="KUR71798.1"/>
    <property type="molecule type" value="Genomic_DNA"/>
</dbReference>
<organism evidence="2 3">
    <name type="scientific">Novosphingobium fuchskuhlense</name>
    <dbReference type="NCBI Taxonomy" id="1117702"/>
    <lineage>
        <taxon>Bacteria</taxon>
        <taxon>Pseudomonadati</taxon>
        <taxon>Pseudomonadota</taxon>
        <taxon>Alphaproteobacteria</taxon>
        <taxon>Sphingomonadales</taxon>
        <taxon>Sphingomonadaceae</taxon>
        <taxon>Novosphingobium</taxon>
    </lineage>
</organism>
<feature type="region of interest" description="Disordered" evidence="1">
    <location>
        <begin position="374"/>
        <end position="406"/>
    </location>
</feature>
<dbReference type="STRING" id="1117702.AQZ52_09425"/>
<proteinExistence type="predicted"/>
<protein>
    <submittedName>
        <fullName evidence="2">Uncharacterized protein</fullName>
    </submittedName>
</protein>
<keyword evidence="3" id="KW-1185">Reference proteome</keyword>
<sequence>MTNSTLRLLAVAGAATVVVAGFSIAQTAAPVARYEMRAGTTSGLMGGMAGMKGGGMGAMMGMAFGGGNRNAPQHELWLELGSSRIPAGGPPKADHFMPAGAKLGLSVPLKTPVKVPAGPEEPPEKRDFKRPKGRILIFWGCGEHAPAGQPVIIDFAKIAAGQMPPGLWTSNVPMERRVSYASSKTYGSWPNDEGKTSVRTDSSLIGAHKVAGNYTPEMNFTLTKDFMGALRTSTYPQPSGATLLRWNPLPDATGYHVSLIGGKMEKGGEMGDMVWWSSSMTREFGGGLSDWLSPATVARLVAARTVLAPATTTCMVPAEVKAAAPQFQMATLYAYGPEESFAYPPRPANPKTPWKPEWTADIRHRSMTGFLMGMPGMDEAAAGNDRKESDQKAQCQPKPRKRGLGGFGGMIGGALGGVVGAVGGSGDGC</sequence>
<dbReference type="AlphaFoldDB" id="A0A117UVV9"/>
<gene>
    <name evidence="2" type="ORF">AQZ52_09425</name>
</gene>
<dbReference type="RefSeq" id="WP_067908880.1">
    <property type="nucleotide sequence ID" value="NZ_KQ954244.1"/>
</dbReference>